<organism evidence="2">
    <name type="scientific">freshwater metagenome</name>
    <dbReference type="NCBI Taxonomy" id="449393"/>
    <lineage>
        <taxon>unclassified sequences</taxon>
        <taxon>metagenomes</taxon>
        <taxon>ecological metagenomes</taxon>
    </lineage>
</organism>
<dbReference type="AlphaFoldDB" id="A0A6J7HD13"/>
<evidence type="ECO:0000256" key="1">
    <source>
        <dbReference type="SAM" id="Phobius"/>
    </source>
</evidence>
<keyword evidence="1" id="KW-0472">Membrane</keyword>
<feature type="transmembrane region" description="Helical" evidence="1">
    <location>
        <begin position="87"/>
        <end position="106"/>
    </location>
</feature>
<feature type="transmembrane region" description="Helical" evidence="1">
    <location>
        <begin position="113"/>
        <end position="131"/>
    </location>
</feature>
<protein>
    <submittedName>
        <fullName evidence="2">Unannotated protein</fullName>
    </submittedName>
</protein>
<proteinExistence type="predicted"/>
<dbReference type="EMBL" id="CAFBMX010000002">
    <property type="protein sequence ID" value="CAB4918897.1"/>
    <property type="molecule type" value="Genomic_DNA"/>
</dbReference>
<name>A0A6J7HD13_9ZZZZ</name>
<gene>
    <name evidence="2" type="ORF">UFOPK3674_00409</name>
</gene>
<feature type="transmembrane region" description="Helical" evidence="1">
    <location>
        <begin position="12"/>
        <end position="36"/>
    </location>
</feature>
<accession>A0A6J7HD13</accession>
<keyword evidence="1" id="KW-1133">Transmembrane helix</keyword>
<feature type="transmembrane region" description="Helical" evidence="1">
    <location>
        <begin position="56"/>
        <end position="75"/>
    </location>
</feature>
<keyword evidence="1" id="KW-0812">Transmembrane</keyword>
<reference evidence="2" key="1">
    <citation type="submission" date="2020-05" db="EMBL/GenBank/DDBJ databases">
        <authorList>
            <person name="Chiriac C."/>
            <person name="Salcher M."/>
            <person name="Ghai R."/>
            <person name="Kavagutti S V."/>
        </authorList>
    </citation>
    <scope>NUCLEOTIDE SEQUENCE</scope>
</reference>
<sequence>MDLNGWDFVLWIHLLAMAVFVGGQLFLGLAVVPTFIAQGGSDGGASTWMKPIARRFGWVSLGALLVLFITGPMMASHLDLWSETAMNVKMALVAVAVVLTAIHVFIAKGANHMLQGLILLDSLAIVLVATAL</sequence>
<evidence type="ECO:0000313" key="2">
    <source>
        <dbReference type="EMBL" id="CAB4918897.1"/>
    </source>
</evidence>